<protein>
    <recommendedName>
        <fullName evidence="4">Peptidase inhibitor family I36</fullName>
    </recommendedName>
</protein>
<evidence type="ECO:0000313" key="3">
    <source>
        <dbReference type="Proteomes" id="UP000540506"/>
    </source>
</evidence>
<dbReference type="Proteomes" id="UP000540506">
    <property type="component" value="Unassembled WGS sequence"/>
</dbReference>
<organism evidence="2 3">
    <name type="scientific">Kitasatospora kifunensis</name>
    <name type="common">Streptomyces kifunensis</name>
    <dbReference type="NCBI Taxonomy" id="58351"/>
    <lineage>
        <taxon>Bacteria</taxon>
        <taxon>Bacillati</taxon>
        <taxon>Actinomycetota</taxon>
        <taxon>Actinomycetes</taxon>
        <taxon>Kitasatosporales</taxon>
        <taxon>Streptomycetaceae</taxon>
        <taxon>Kitasatospora</taxon>
    </lineage>
</organism>
<comment type="caution">
    <text evidence="2">The sequence shown here is derived from an EMBL/GenBank/DDBJ whole genome shotgun (WGS) entry which is preliminary data.</text>
</comment>
<feature type="chain" id="PRO_5038625178" description="Peptidase inhibitor family I36" evidence="1">
    <location>
        <begin position="23"/>
        <end position="130"/>
    </location>
</feature>
<accession>A0A7W7QXA2</accession>
<dbReference type="AlphaFoldDB" id="A0A7W7QXA2"/>
<evidence type="ECO:0000256" key="1">
    <source>
        <dbReference type="SAM" id="SignalP"/>
    </source>
</evidence>
<dbReference type="RefSeq" id="WP_184933837.1">
    <property type="nucleotide sequence ID" value="NZ_JACHJV010000001.1"/>
</dbReference>
<keyword evidence="1" id="KW-0732">Signal</keyword>
<keyword evidence="3" id="KW-1185">Reference proteome</keyword>
<evidence type="ECO:0000313" key="2">
    <source>
        <dbReference type="EMBL" id="MBB4921520.1"/>
    </source>
</evidence>
<feature type="signal peptide" evidence="1">
    <location>
        <begin position="1"/>
        <end position="22"/>
    </location>
</feature>
<proteinExistence type="predicted"/>
<name>A0A7W7QXA2_KITKI</name>
<dbReference type="EMBL" id="JACHJV010000001">
    <property type="protein sequence ID" value="MBB4921520.1"/>
    <property type="molecule type" value="Genomic_DNA"/>
</dbReference>
<reference evidence="2 3" key="1">
    <citation type="submission" date="2020-08" db="EMBL/GenBank/DDBJ databases">
        <title>Sequencing the genomes of 1000 actinobacteria strains.</title>
        <authorList>
            <person name="Klenk H.-P."/>
        </authorList>
    </citation>
    <scope>NUCLEOTIDE SEQUENCE [LARGE SCALE GENOMIC DNA]</scope>
    <source>
        <strain evidence="2 3">DSM 41654</strain>
    </source>
</reference>
<evidence type="ECO:0008006" key="4">
    <source>
        <dbReference type="Google" id="ProtNLM"/>
    </source>
</evidence>
<gene>
    <name evidence="2" type="ORF">FHR34_000513</name>
</gene>
<sequence length="130" mass="13279">MATPAISAVGLTIALTAGPASASAANPNDNYYGCPPGAACIYNNGDPNSGIENGGVYWSYGPHNLNNQVGNHYVVNNQTSGAWVELCTGYNGTGNGNEIIYGSPDGDNIDLTPINSIVLGTGENYPCSPP</sequence>